<accession>J2JK75</accession>
<keyword evidence="1" id="KW-1133">Transmembrane helix</keyword>
<comment type="caution">
    <text evidence="2">The sequence shown here is derived from an EMBL/GenBank/DDBJ whole genome shotgun (WGS) entry which is preliminary data.</text>
</comment>
<sequence>MKDYRYFMQEGGEFHLKTRMSTAVIRSVACLMIGAAQYYIIPPEKKSGFGLPYYLYSLHW</sequence>
<evidence type="ECO:0000313" key="2">
    <source>
        <dbReference type="EMBL" id="EJL68295.1"/>
    </source>
</evidence>
<keyword evidence="1" id="KW-0812">Transmembrane</keyword>
<feature type="transmembrane region" description="Helical" evidence="1">
    <location>
        <begin position="21"/>
        <end position="41"/>
    </location>
</feature>
<gene>
    <name evidence="2" type="ORF">PMI13_03823</name>
</gene>
<keyword evidence="1" id="KW-0472">Membrane</keyword>
<dbReference type="AlphaFoldDB" id="J2JK75"/>
<protein>
    <submittedName>
        <fullName evidence="2">Uncharacterized protein</fullName>
    </submittedName>
</protein>
<dbReference type="PATRIC" id="fig|1144316.3.peg.3843"/>
<organism evidence="2 3">
    <name type="scientific">Chryseobacterium populi</name>
    <dbReference type="NCBI Taxonomy" id="1144316"/>
    <lineage>
        <taxon>Bacteria</taxon>
        <taxon>Pseudomonadati</taxon>
        <taxon>Bacteroidota</taxon>
        <taxon>Flavobacteriia</taxon>
        <taxon>Flavobacteriales</taxon>
        <taxon>Weeksellaceae</taxon>
        <taxon>Chryseobacterium group</taxon>
        <taxon>Chryseobacterium</taxon>
    </lineage>
</organism>
<evidence type="ECO:0000256" key="1">
    <source>
        <dbReference type="SAM" id="Phobius"/>
    </source>
</evidence>
<reference evidence="2 3" key="1">
    <citation type="journal article" date="2012" name="J. Bacteriol.">
        <title>Twenty-one genome sequences from Pseudomonas species and 19 genome sequences from diverse bacteria isolated from the rhizosphere and endosphere of Populus deltoides.</title>
        <authorList>
            <person name="Brown S.D."/>
            <person name="Utturkar S.M."/>
            <person name="Klingeman D.M."/>
            <person name="Johnson C.M."/>
            <person name="Martin S.L."/>
            <person name="Land M.L."/>
            <person name="Lu T.Y."/>
            <person name="Schadt C.W."/>
            <person name="Doktycz M.J."/>
            <person name="Pelletier D.A."/>
        </authorList>
    </citation>
    <scope>NUCLEOTIDE SEQUENCE [LARGE SCALE GENOMIC DNA]</scope>
    <source>
        <strain evidence="2 3">CF314</strain>
    </source>
</reference>
<name>J2JK75_9FLAO</name>
<dbReference type="RefSeq" id="WP_007846657.1">
    <property type="nucleotide sequence ID" value="NZ_AKJY01000101.1"/>
</dbReference>
<proteinExistence type="predicted"/>
<evidence type="ECO:0000313" key="3">
    <source>
        <dbReference type="Proteomes" id="UP000007509"/>
    </source>
</evidence>
<keyword evidence="3" id="KW-1185">Reference proteome</keyword>
<dbReference type="EMBL" id="AKJY01000101">
    <property type="protein sequence ID" value="EJL68295.1"/>
    <property type="molecule type" value="Genomic_DNA"/>
</dbReference>
<dbReference type="Proteomes" id="UP000007509">
    <property type="component" value="Unassembled WGS sequence"/>
</dbReference>